<dbReference type="Gene3D" id="3.10.105.10">
    <property type="entry name" value="Dipeptide-binding Protein, Domain 3"/>
    <property type="match status" value="1"/>
</dbReference>
<dbReference type="EMBL" id="JACHWP010000004">
    <property type="protein sequence ID" value="MBB3023287.1"/>
    <property type="molecule type" value="Genomic_DNA"/>
</dbReference>
<dbReference type="GO" id="GO:0043190">
    <property type="term" value="C:ATP-binding cassette (ABC) transporter complex"/>
    <property type="evidence" value="ECO:0007669"/>
    <property type="project" value="InterPro"/>
</dbReference>
<dbReference type="Gene3D" id="3.40.190.10">
    <property type="entry name" value="Periplasmic binding protein-like II"/>
    <property type="match status" value="1"/>
</dbReference>
<dbReference type="PIRSF" id="PIRSF002741">
    <property type="entry name" value="MppA"/>
    <property type="match status" value="1"/>
</dbReference>
<dbReference type="RefSeq" id="WP_343064065.1">
    <property type="nucleotide sequence ID" value="NZ_CBCSFZ010000064.1"/>
</dbReference>
<feature type="domain" description="Solute-binding protein family 5" evidence="1">
    <location>
        <begin position="19"/>
        <end position="397"/>
    </location>
</feature>
<accession>A0A839R0K0</accession>
<reference evidence="2 3" key="1">
    <citation type="submission" date="2020-08" db="EMBL/GenBank/DDBJ databases">
        <title>Sequencing the genomes of 1000 actinobacteria strains.</title>
        <authorList>
            <person name="Klenk H.-P."/>
        </authorList>
    </citation>
    <scope>NUCLEOTIDE SEQUENCE [LARGE SCALE GENOMIC DNA]</scope>
    <source>
        <strain evidence="2 3">DSM 23040</strain>
    </source>
</reference>
<proteinExistence type="predicted"/>
<dbReference type="InterPro" id="IPR030678">
    <property type="entry name" value="Peptide/Ni-bd"/>
</dbReference>
<gene>
    <name evidence="2" type="ORF">FHX50_001579</name>
</gene>
<dbReference type="Pfam" id="PF00496">
    <property type="entry name" value="SBP_bac_5"/>
    <property type="match status" value="1"/>
</dbReference>
<comment type="caution">
    <text evidence="2">The sequence shown here is derived from an EMBL/GenBank/DDBJ whole genome shotgun (WGS) entry which is preliminary data.</text>
</comment>
<evidence type="ECO:0000313" key="3">
    <source>
        <dbReference type="Proteomes" id="UP000568050"/>
    </source>
</evidence>
<dbReference type="GO" id="GO:0042597">
    <property type="term" value="C:periplasmic space"/>
    <property type="evidence" value="ECO:0007669"/>
    <property type="project" value="UniProtKB-ARBA"/>
</dbReference>
<keyword evidence="3" id="KW-1185">Reference proteome</keyword>
<dbReference type="GO" id="GO:0015833">
    <property type="term" value="P:peptide transport"/>
    <property type="evidence" value="ECO:0007669"/>
    <property type="project" value="TreeGrafter"/>
</dbReference>
<protein>
    <submittedName>
        <fullName evidence="2">Oligopeptide transport system substrate-binding protein</fullName>
    </submittedName>
</protein>
<name>A0A839R0K0_9MICO</name>
<dbReference type="SUPFAM" id="SSF53850">
    <property type="entry name" value="Periplasmic binding protein-like II"/>
    <property type="match status" value="1"/>
</dbReference>
<dbReference type="CDD" id="cd00995">
    <property type="entry name" value="PBP2_NikA_DppA_OppA_like"/>
    <property type="match status" value="1"/>
</dbReference>
<dbReference type="Proteomes" id="UP000568050">
    <property type="component" value="Unassembled WGS sequence"/>
</dbReference>
<sequence length="480" mass="53107">MIQSIFSGLMYYKEDGSAEPDLAESVESDDSKVWTVKLKADQKYSDGSVITAQDFVDSWNYGAAAANGQLLQSFFDPIEGFAEVAEEGSTIKEMKGLKVEDDTTFTVTLVAPQSDFAQRLGYSAYMPMPPSAFKDMKAFGEKPISSGPYKLETWSHDQEIVTVPNEHYNGPRKAKNGGITYRIYLEDDTMYNDLLSDAVDVTDTIPPSRLSTFQDELGERSVNAPGAVFQSITFSPTDKNYQGEAGKLRRQAISRAINRESICKNLFFDSRTPATDFVAPVIEGGGATDIKGAEVLQYDKAKAKELWDKAEAMQKFEGEFTLGYNSDGPHKDWVEAVCNSVKEALGVKATPKPFPEFGKFREQITNRKMPGAFRSGWQADYPSMFNFLGPIYSSAAADGKGSNDADYKNPEFDKLLAEGLSATDTEGALAKFKEAQALLMEDLPAIPLWYQNSLGGFSNVVKDVKYAWDTTPIYYEITKE</sequence>
<organism evidence="2 3">
    <name type="scientific">Helcobacillus massiliensis</name>
    <dbReference type="NCBI Taxonomy" id="521392"/>
    <lineage>
        <taxon>Bacteria</taxon>
        <taxon>Bacillati</taxon>
        <taxon>Actinomycetota</taxon>
        <taxon>Actinomycetes</taxon>
        <taxon>Micrococcales</taxon>
        <taxon>Dermabacteraceae</taxon>
        <taxon>Helcobacillus</taxon>
    </lineage>
</organism>
<evidence type="ECO:0000313" key="2">
    <source>
        <dbReference type="EMBL" id="MBB3023287.1"/>
    </source>
</evidence>
<dbReference type="InterPro" id="IPR039424">
    <property type="entry name" value="SBP_5"/>
</dbReference>
<dbReference type="GO" id="GO:1904680">
    <property type="term" value="F:peptide transmembrane transporter activity"/>
    <property type="evidence" value="ECO:0007669"/>
    <property type="project" value="TreeGrafter"/>
</dbReference>
<dbReference type="PANTHER" id="PTHR30290">
    <property type="entry name" value="PERIPLASMIC BINDING COMPONENT OF ABC TRANSPORTER"/>
    <property type="match status" value="1"/>
</dbReference>
<dbReference type="InterPro" id="IPR000914">
    <property type="entry name" value="SBP_5_dom"/>
</dbReference>
<dbReference type="Gene3D" id="3.90.76.10">
    <property type="entry name" value="Dipeptide-binding Protein, Domain 1"/>
    <property type="match status" value="1"/>
</dbReference>
<dbReference type="PANTHER" id="PTHR30290:SF83">
    <property type="entry name" value="ABC TRANSPORTER SUBSTRATE-BINDING PROTEIN"/>
    <property type="match status" value="1"/>
</dbReference>
<dbReference type="AlphaFoldDB" id="A0A839R0K0"/>
<evidence type="ECO:0000259" key="1">
    <source>
        <dbReference type="Pfam" id="PF00496"/>
    </source>
</evidence>